<dbReference type="Proteomes" id="UP000324222">
    <property type="component" value="Unassembled WGS sequence"/>
</dbReference>
<evidence type="ECO:0000313" key="3">
    <source>
        <dbReference type="Proteomes" id="UP000324222"/>
    </source>
</evidence>
<comment type="caution">
    <text evidence="2">The sequence shown here is derived from an EMBL/GenBank/DDBJ whole genome shotgun (WGS) entry which is preliminary data.</text>
</comment>
<reference evidence="2 3" key="1">
    <citation type="submission" date="2019-05" db="EMBL/GenBank/DDBJ databases">
        <title>Another draft genome of Portunus trituberculatus and its Hox gene families provides insights of decapod evolution.</title>
        <authorList>
            <person name="Jeong J.-H."/>
            <person name="Song I."/>
            <person name="Kim S."/>
            <person name="Choi T."/>
            <person name="Kim D."/>
            <person name="Ryu S."/>
            <person name="Kim W."/>
        </authorList>
    </citation>
    <scope>NUCLEOTIDE SEQUENCE [LARGE SCALE GENOMIC DNA]</scope>
    <source>
        <tissue evidence="2">Muscle</tissue>
    </source>
</reference>
<evidence type="ECO:0000313" key="2">
    <source>
        <dbReference type="EMBL" id="MPC18752.1"/>
    </source>
</evidence>
<dbReference type="AlphaFoldDB" id="A0A5B7DBN6"/>
<evidence type="ECO:0000256" key="1">
    <source>
        <dbReference type="SAM" id="MobiDB-lite"/>
    </source>
</evidence>
<feature type="region of interest" description="Disordered" evidence="1">
    <location>
        <begin position="113"/>
        <end position="143"/>
    </location>
</feature>
<organism evidence="2 3">
    <name type="scientific">Portunus trituberculatus</name>
    <name type="common">Swimming crab</name>
    <name type="synonym">Neptunus trituberculatus</name>
    <dbReference type="NCBI Taxonomy" id="210409"/>
    <lineage>
        <taxon>Eukaryota</taxon>
        <taxon>Metazoa</taxon>
        <taxon>Ecdysozoa</taxon>
        <taxon>Arthropoda</taxon>
        <taxon>Crustacea</taxon>
        <taxon>Multicrustacea</taxon>
        <taxon>Malacostraca</taxon>
        <taxon>Eumalacostraca</taxon>
        <taxon>Eucarida</taxon>
        <taxon>Decapoda</taxon>
        <taxon>Pleocyemata</taxon>
        <taxon>Brachyura</taxon>
        <taxon>Eubrachyura</taxon>
        <taxon>Portunoidea</taxon>
        <taxon>Portunidae</taxon>
        <taxon>Portuninae</taxon>
        <taxon>Portunus</taxon>
    </lineage>
</organism>
<proteinExistence type="predicted"/>
<keyword evidence="3" id="KW-1185">Reference proteome</keyword>
<feature type="region of interest" description="Disordered" evidence="1">
    <location>
        <begin position="289"/>
        <end position="311"/>
    </location>
</feature>
<name>A0A5B7DBN6_PORTR</name>
<protein>
    <submittedName>
        <fullName evidence="2">Uncharacterized protein</fullName>
    </submittedName>
</protein>
<accession>A0A5B7DBN6</accession>
<sequence>MMGGDLLFQATSQCMDVNVRNYRWCESCSKVCQMCDMGEDETVEHVMLKCEEYERDRHEMMQTTRKLNGSQEEEEAAELPRVSPSSVADLISALYSGIPCKISLNALQNNPSLGAGSTRNRGGEPANHSEAAAFSPSPSKFKPRKFAKTRDVFGSQTLGNSGRLSSTGQGDHDVNAFDENSCSLLASVSIANCLEVVRFLHFFPQFHRNMTDHLVWGYTSHARCQDGTQGGDGGATHISRPSFWRSSGTLHTAFINMCAEWKTERGKDGECFNMHSIIDELRHSVLPPSMARSNSSAEGAPRQCPPSLNGTTYYQERAGARQNPIPLWKAQRGSVSSLDDTTCCRGADAWQV</sequence>
<gene>
    <name evidence="2" type="ORF">E2C01_011648</name>
</gene>
<dbReference type="EMBL" id="VSRR010000708">
    <property type="protein sequence ID" value="MPC18752.1"/>
    <property type="molecule type" value="Genomic_DNA"/>
</dbReference>